<comment type="similarity">
    <text evidence="1">Belongs to the UPF0312 family.</text>
</comment>
<dbReference type="SMART" id="SM00867">
    <property type="entry name" value="YceI"/>
    <property type="match status" value="1"/>
</dbReference>
<dbReference type="SUPFAM" id="SSF101874">
    <property type="entry name" value="YceI-like"/>
    <property type="match status" value="1"/>
</dbReference>
<dbReference type="SUPFAM" id="SSF49464">
    <property type="entry name" value="Carboxypeptidase regulatory domain-like"/>
    <property type="match status" value="1"/>
</dbReference>
<accession>A0A2U1FRV8</accession>
<reference evidence="3 4" key="1">
    <citation type="submission" date="2018-04" db="EMBL/GenBank/DDBJ databases">
        <title>Genomic Encyclopedia of Type Strains, Phase IV (KMG-IV): sequencing the most valuable type-strain genomes for metagenomic binning, comparative biology and taxonomic classification.</title>
        <authorList>
            <person name="Goeker M."/>
        </authorList>
    </citation>
    <scope>NUCLEOTIDE SEQUENCE [LARGE SCALE GENOMIC DNA]</scope>
    <source>
        <strain evidence="3 4">DSM 45771</strain>
    </source>
</reference>
<dbReference type="InterPro" id="IPR007372">
    <property type="entry name" value="Lipid/polyisoprenoid-bd_YceI"/>
</dbReference>
<keyword evidence="4" id="KW-1185">Reference proteome</keyword>
<dbReference type="PANTHER" id="PTHR34406">
    <property type="entry name" value="PROTEIN YCEI"/>
    <property type="match status" value="1"/>
</dbReference>
<evidence type="ECO:0000259" key="2">
    <source>
        <dbReference type="SMART" id="SM00867"/>
    </source>
</evidence>
<dbReference type="Pfam" id="PF13620">
    <property type="entry name" value="CarboxypepD_reg"/>
    <property type="match status" value="1"/>
</dbReference>
<dbReference type="AlphaFoldDB" id="A0A2U1FRV8"/>
<proteinExistence type="inferred from homology"/>
<gene>
    <name evidence="3" type="ORF">C8D89_101809</name>
</gene>
<sequence>MALLRRRRRTLVGGESYRDADHALMPIPPTGGLVSAQLRNVEGRPLPGVSVAIVETEGLRRVVTQSPTDPFGFYTSAVPSGSYTLRASLGGYRTLTRELAVGRGDHAALGALTMTADQGTTRPPPGEWVIDDAHSRLGFVARHIALSRVYGEFTRFRGSIVIAEELEDSSIDVVIDAASIETHNAQRDAHLRSQDFLAVDDHPQLQFSSTRFAVRAGNSWTIDGDLTIRGRTNDVRLDTTYLGTQTWNGTRVGATATTSLHREHFTLNWQQMVARGIPVVGSTIQIHLDVQAVLQL</sequence>
<evidence type="ECO:0000313" key="3">
    <source>
        <dbReference type="EMBL" id="PVZ14941.1"/>
    </source>
</evidence>
<dbReference type="Gene3D" id="2.60.40.1120">
    <property type="entry name" value="Carboxypeptidase-like, regulatory domain"/>
    <property type="match status" value="1"/>
</dbReference>
<dbReference type="InterPro" id="IPR008969">
    <property type="entry name" value="CarboxyPept-like_regulatory"/>
</dbReference>
<dbReference type="Proteomes" id="UP000245639">
    <property type="component" value="Unassembled WGS sequence"/>
</dbReference>
<dbReference type="RefSeq" id="WP_243417821.1">
    <property type="nucleotide sequence ID" value="NZ_QEKW01000001.1"/>
</dbReference>
<dbReference type="InterPro" id="IPR036761">
    <property type="entry name" value="TTHA0802/YceI-like_sf"/>
</dbReference>
<organism evidence="3 4">
    <name type="scientific">Actinomycetospora cinnamomea</name>
    <dbReference type="NCBI Taxonomy" id="663609"/>
    <lineage>
        <taxon>Bacteria</taxon>
        <taxon>Bacillati</taxon>
        <taxon>Actinomycetota</taxon>
        <taxon>Actinomycetes</taxon>
        <taxon>Pseudonocardiales</taxon>
        <taxon>Pseudonocardiaceae</taxon>
        <taxon>Actinomycetospora</taxon>
    </lineage>
</organism>
<dbReference type="Gene3D" id="2.40.128.110">
    <property type="entry name" value="Lipid/polyisoprenoid-binding, YceI-like"/>
    <property type="match status" value="1"/>
</dbReference>
<evidence type="ECO:0000313" key="4">
    <source>
        <dbReference type="Proteomes" id="UP000245639"/>
    </source>
</evidence>
<evidence type="ECO:0000256" key="1">
    <source>
        <dbReference type="ARBA" id="ARBA00008812"/>
    </source>
</evidence>
<dbReference type="PANTHER" id="PTHR34406:SF1">
    <property type="entry name" value="PROTEIN YCEI"/>
    <property type="match status" value="1"/>
</dbReference>
<protein>
    <submittedName>
        <fullName evidence="3">Polyisoprenoid-binding protein YceI</fullName>
    </submittedName>
</protein>
<name>A0A2U1FRV8_9PSEU</name>
<feature type="domain" description="Lipid/polyisoprenoid-binding YceI-like" evidence="2">
    <location>
        <begin position="127"/>
        <end position="293"/>
    </location>
</feature>
<comment type="caution">
    <text evidence="3">The sequence shown here is derived from an EMBL/GenBank/DDBJ whole genome shotgun (WGS) entry which is preliminary data.</text>
</comment>
<dbReference type="Pfam" id="PF04264">
    <property type="entry name" value="YceI"/>
    <property type="match status" value="1"/>
</dbReference>
<dbReference type="EMBL" id="QEKW01000001">
    <property type="protein sequence ID" value="PVZ14941.1"/>
    <property type="molecule type" value="Genomic_DNA"/>
</dbReference>